<feature type="region of interest" description="Disordered" evidence="1">
    <location>
        <begin position="142"/>
        <end position="163"/>
    </location>
</feature>
<dbReference type="EMBL" id="BNCP01000023">
    <property type="protein sequence ID" value="GIL82076.1"/>
    <property type="molecule type" value="Genomic_DNA"/>
</dbReference>
<dbReference type="Proteomes" id="UP000722791">
    <property type="component" value="Unassembled WGS sequence"/>
</dbReference>
<dbReference type="AlphaFoldDB" id="A0A8J4CHZ6"/>
<evidence type="ECO:0000259" key="2">
    <source>
        <dbReference type="Pfam" id="PF03364"/>
    </source>
</evidence>
<dbReference type="EMBL" id="BNCQ01000011">
    <property type="protein sequence ID" value="GIM02171.1"/>
    <property type="molecule type" value="Genomic_DNA"/>
</dbReference>
<proteinExistence type="predicted"/>
<evidence type="ECO:0000313" key="5">
    <source>
        <dbReference type="Proteomes" id="UP000747110"/>
    </source>
</evidence>
<keyword evidence="5" id="KW-1185">Reference proteome</keyword>
<dbReference type="OrthoDB" id="5732at2759"/>
<dbReference type="Proteomes" id="UP000747110">
    <property type="component" value="Unassembled WGS sequence"/>
</dbReference>
<dbReference type="PANTHER" id="PTHR34060">
    <property type="entry name" value="POLYKETIDE CYCLASE / DEHYDRASE AND LIPID TRANSPORT PROTEIN"/>
    <property type="match status" value="1"/>
</dbReference>
<accession>A0A8J4CHZ6</accession>
<dbReference type="InterPro" id="IPR005031">
    <property type="entry name" value="COQ10_START"/>
</dbReference>
<protein>
    <recommendedName>
        <fullName evidence="2">Coenzyme Q-binding protein COQ10 START domain-containing protein</fullName>
    </recommendedName>
</protein>
<feature type="domain" description="Coenzyme Q-binding protein COQ10 START" evidence="2">
    <location>
        <begin position="65"/>
        <end position="251"/>
    </location>
</feature>
<organism evidence="3 5">
    <name type="scientific">Volvox reticuliferus</name>
    <dbReference type="NCBI Taxonomy" id="1737510"/>
    <lineage>
        <taxon>Eukaryota</taxon>
        <taxon>Viridiplantae</taxon>
        <taxon>Chlorophyta</taxon>
        <taxon>core chlorophytes</taxon>
        <taxon>Chlorophyceae</taxon>
        <taxon>CS clade</taxon>
        <taxon>Chlamydomonadales</taxon>
        <taxon>Volvocaceae</taxon>
        <taxon>Volvox</taxon>
    </lineage>
</organism>
<evidence type="ECO:0000313" key="3">
    <source>
        <dbReference type="EMBL" id="GIL82076.1"/>
    </source>
</evidence>
<dbReference type="SUPFAM" id="SSF55961">
    <property type="entry name" value="Bet v1-like"/>
    <property type="match status" value="2"/>
</dbReference>
<comment type="caution">
    <text evidence="3">The sequence shown here is derived from an EMBL/GenBank/DDBJ whole genome shotgun (WGS) entry which is preliminary data.</text>
</comment>
<evidence type="ECO:0000313" key="4">
    <source>
        <dbReference type="EMBL" id="GIM02171.1"/>
    </source>
</evidence>
<dbReference type="InterPro" id="IPR023393">
    <property type="entry name" value="START-like_dom_sf"/>
</dbReference>
<evidence type="ECO:0000256" key="1">
    <source>
        <dbReference type="SAM" id="MobiDB-lite"/>
    </source>
</evidence>
<name>A0A8J4CHZ6_9CHLO</name>
<dbReference type="Pfam" id="PF03364">
    <property type="entry name" value="Polyketide_cyc"/>
    <property type="match status" value="1"/>
</dbReference>
<dbReference type="PANTHER" id="PTHR34060:SF1">
    <property type="entry name" value="POLYKETIDE CYCLASE _ DEHYDRASE AND LIPID TRANSPORT PROTEIN"/>
    <property type="match status" value="1"/>
</dbReference>
<reference evidence="3" key="1">
    <citation type="journal article" date="2021" name="Proc. Natl. Acad. Sci. U.S.A.">
        <title>Three genomes in the algal genus Volvox reveal the fate of a haploid sex-determining region after a transition to homothallism.</title>
        <authorList>
            <person name="Yamamoto K."/>
            <person name="Hamaji T."/>
            <person name="Kawai-Toyooka H."/>
            <person name="Matsuzaki R."/>
            <person name="Takahashi F."/>
            <person name="Nishimura Y."/>
            <person name="Kawachi M."/>
            <person name="Noguchi H."/>
            <person name="Minakuchi Y."/>
            <person name="Umen J.G."/>
            <person name="Toyoda A."/>
            <person name="Nozaki H."/>
        </authorList>
    </citation>
    <scope>NUCLEOTIDE SEQUENCE</scope>
    <source>
        <strain evidence="4">NIES-3785</strain>
        <strain evidence="3">NIES-3786</strain>
    </source>
</reference>
<dbReference type="Gene3D" id="3.30.530.20">
    <property type="match status" value="2"/>
</dbReference>
<sequence>MNVLRCSQQAGFSGRTMEGSLVPWRQRRAAQRVTATKVQAISDVRIEVEKTSWTSRRIFASVVVATPKNTVWSALTDYDNLGSIVPSIVENRCLERTANSALVYQVGAQDVALGVKFSAAVSLRCTEFPNGGVPSTLLTAPPPGLVSRGSGGDSPDSGSCSSDGNNWDVAAAETLFPYPLTSVAGVLPSDISFELVEGDFQGFRGVWRLQQIGESSTLLSYAVYVKPQAWLPVALIQSRISSEVVRNLKALRQYAEAQYARELQLQQQQQQQLGAVH</sequence>
<gene>
    <name evidence="3" type="ORF">Vretifemale_10968</name>
    <name evidence="4" type="ORF">Vretimale_7080</name>
</gene>
<feature type="compositionally biased region" description="Low complexity" evidence="1">
    <location>
        <begin position="153"/>
        <end position="163"/>
    </location>
</feature>